<evidence type="ECO:0000313" key="1">
    <source>
        <dbReference type="EMBL" id="CAK5082309.1"/>
    </source>
</evidence>
<proteinExistence type="predicted"/>
<keyword evidence="2" id="KW-1185">Reference proteome</keyword>
<organism evidence="1 2">
    <name type="scientific">Meloidogyne enterolobii</name>
    <name type="common">Root-knot nematode worm</name>
    <name type="synonym">Meloidogyne mayaguensis</name>
    <dbReference type="NCBI Taxonomy" id="390850"/>
    <lineage>
        <taxon>Eukaryota</taxon>
        <taxon>Metazoa</taxon>
        <taxon>Ecdysozoa</taxon>
        <taxon>Nematoda</taxon>
        <taxon>Chromadorea</taxon>
        <taxon>Rhabditida</taxon>
        <taxon>Tylenchina</taxon>
        <taxon>Tylenchomorpha</taxon>
        <taxon>Tylenchoidea</taxon>
        <taxon>Meloidogynidae</taxon>
        <taxon>Meloidogyninae</taxon>
        <taxon>Meloidogyne</taxon>
    </lineage>
</organism>
<reference evidence="1" key="1">
    <citation type="submission" date="2023-11" db="EMBL/GenBank/DDBJ databases">
        <authorList>
            <person name="Poullet M."/>
        </authorList>
    </citation>
    <scope>NUCLEOTIDE SEQUENCE</scope>
    <source>
        <strain evidence="1">E1834</strain>
    </source>
</reference>
<evidence type="ECO:0000313" key="2">
    <source>
        <dbReference type="Proteomes" id="UP001497535"/>
    </source>
</evidence>
<name>A0ACB0ZT37_MELEN</name>
<dbReference type="Proteomes" id="UP001497535">
    <property type="component" value="Unassembled WGS sequence"/>
</dbReference>
<protein>
    <submittedName>
        <fullName evidence="1">Uncharacterized protein</fullName>
    </submittedName>
</protein>
<comment type="caution">
    <text evidence="1">The sequence shown here is derived from an EMBL/GenBank/DDBJ whole genome shotgun (WGS) entry which is preliminary data.</text>
</comment>
<gene>
    <name evidence="1" type="ORF">MENTE1834_LOCUS29584</name>
</gene>
<dbReference type="EMBL" id="CAVMJV010000046">
    <property type="protein sequence ID" value="CAK5082309.1"/>
    <property type="molecule type" value="Genomic_DNA"/>
</dbReference>
<accession>A0ACB0ZT37</accession>
<sequence length="312" mass="36105">MSDENDSSEEADGPLKILKAQQNKERKEMRAKITALKHAIPKNNVKKKKEVMQQVEQMENELKKRHDEQLLGLEKGNEDVKINEDEEKHEEETKQDSAVESVTSFFKEIKLSKSQQKKENKRKEQEAKRLEASQKDQESAVYSKSYKENEAIKQLLVQRNYKLKDIPPDGDCLYRAISHQYFLLKGIKHTAEDLRIMAAKFIKKNKNEFLGYLINSEGNLVDEESFDDYYYKVKHMCSKGGDWGGEPEIRALSEVLNVCIQVLNADGTINKFGEDDSESLLLTYHRHAYSLGEHYNSTEPSSVSEFDEFDLK</sequence>